<name>A0A6S7GGY3_PARCT</name>
<comment type="cofactor">
    <cofactor evidence="1">
        <name>Mg(2+)</name>
        <dbReference type="ChEBI" id="CHEBI:18420"/>
    </cofactor>
</comment>
<dbReference type="Pfam" id="PF05970">
    <property type="entry name" value="PIF1"/>
    <property type="match status" value="1"/>
</dbReference>
<keyword evidence="1" id="KW-0234">DNA repair</keyword>
<comment type="similarity">
    <text evidence="1">Belongs to the helicase family.</text>
</comment>
<comment type="catalytic activity">
    <reaction evidence="1">
        <text>ATP + H2O = ADP + phosphate + H(+)</text>
        <dbReference type="Rhea" id="RHEA:13065"/>
        <dbReference type="ChEBI" id="CHEBI:15377"/>
        <dbReference type="ChEBI" id="CHEBI:15378"/>
        <dbReference type="ChEBI" id="CHEBI:30616"/>
        <dbReference type="ChEBI" id="CHEBI:43474"/>
        <dbReference type="ChEBI" id="CHEBI:456216"/>
        <dbReference type="EC" id="5.6.2.3"/>
    </reaction>
</comment>
<evidence type="ECO:0000259" key="2">
    <source>
        <dbReference type="Pfam" id="PF05970"/>
    </source>
</evidence>
<comment type="caution">
    <text evidence="3">The sequence shown here is derived from an EMBL/GenBank/DDBJ whole genome shotgun (WGS) entry which is preliminary data.</text>
</comment>
<dbReference type="OrthoDB" id="5970906at2759"/>
<keyword evidence="1" id="KW-0067">ATP-binding</keyword>
<protein>
    <recommendedName>
        <fullName evidence="1">ATP-dependent DNA helicase</fullName>
        <ecNumber evidence="1">5.6.2.3</ecNumber>
    </recommendedName>
</protein>
<dbReference type="InterPro" id="IPR010285">
    <property type="entry name" value="DNA_helicase_pif1-like_DEAD"/>
</dbReference>
<dbReference type="InterPro" id="IPR027417">
    <property type="entry name" value="P-loop_NTPase"/>
</dbReference>
<keyword evidence="1" id="KW-0227">DNA damage</keyword>
<keyword evidence="1" id="KW-0378">Hydrolase</keyword>
<dbReference type="AlphaFoldDB" id="A0A6S7GGY3"/>
<dbReference type="InterPro" id="IPR051055">
    <property type="entry name" value="PIF1_helicase"/>
</dbReference>
<evidence type="ECO:0000256" key="1">
    <source>
        <dbReference type="RuleBase" id="RU363044"/>
    </source>
</evidence>
<organism evidence="3 4">
    <name type="scientific">Paramuricea clavata</name>
    <name type="common">Red gorgonian</name>
    <name type="synonym">Violescent sea-whip</name>
    <dbReference type="NCBI Taxonomy" id="317549"/>
    <lineage>
        <taxon>Eukaryota</taxon>
        <taxon>Metazoa</taxon>
        <taxon>Cnidaria</taxon>
        <taxon>Anthozoa</taxon>
        <taxon>Octocorallia</taxon>
        <taxon>Malacalcyonacea</taxon>
        <taxon>Plexauridae</taxon>
        <taxon>Paramuricea</taxon>
    </lineage>
</organism>
<dbReference type="GO" id="GO:0006281">
    <property type="term" value="P:DNA repair"/>
    <property type="evidence" value="ECO:0007669"/>
    <property type="project" value="UniProtKB-KW"/>
</dbReference>
<dbReference type="GO" id="GO:0043139">
    <property type="term" value="F:5'-3' DNA helicase activity"/>
    <property type="evidence" value="ECO:0007669"/>
    <property type="project" value="UniProtKB-EC"/>
</dbReference>
<gene>
    <name evidence="3" type="ORF">PACLA_8A086103</name>
</gene>
<dbReference type="Proteomes" id="UP001152795">
    <property type="component" value="Unassembled WGS sequence"/>
</dbReference>
<evidence type="ECO:0000313" key="4">
    <source>
        <dbReference type="Proteomes" id="UP001152795"/>
    </source>
</evidence>
<feature type="domain" description="DNA helicase Pif1-like DEAD-box helicase" evidence="2">
    <location>
        <begin position="108"/>
        <end position="302"/>
    </location>
</feature>
<dbReference type="GO" id="GO:0016787">
    <property type="term" value="F:hydrolase activity"/>
    <property type="evidence" value="ECO:0007669"/>
    <property type="project" value="UniProtKB-KW"/>
</dbReference>
<dbReference type="Gene3D" id="3.40.50.300">
    <property type="entry name" value="P-loop containing nucleotide triphosphate hydrolases"/>
    <property type="match status" value="1"/>
</dbReference>
<evidence type="ECO:0000313" key="3">
    <source>
        <dbReference type="EMBL" id="CAB3988639.1"/>
    </source>
</evidence>
<dbReference type="PANTHER" id="PTHR47642">
    <property type="entry name" value="ATP-DEPENDENT DNA HELICASE"/>
    <property type="match status" value="1"/>
</dbReference>
<keyword evidence="1" id="KW-0547">Nucleotide-binding</keyword>
<proteinExistence type="inferred from homology"/>
<dbReference type="SUPFAM" id="SSF52540">
    <property type="entry name" value="P-loop containing nucleoside triphosphate hydrolases"/>
    <property type="match status" value="1"/>
</dbReference>
<accession>A0A6S7GGY3</accession>
<keyword evidence="4" id="KW-1185">Reference proteome</keyword>
<reference evidence="3" key="1">
    <citation type="submission" date="2020-04" db="EMBL/GenBank/DDBJ databases">
        <authorList>
            <person name="Alioto T."/>
            <person name="Alioto T."/>
            <person name="Gomez Garrido J."/>
        </authorList>
    </citation>
    <scope>NUCLEOTIDE SEQUENCE</scope>
    <source>
        <strain evidence="3">A484AB</strain>
    </source>
</reference>
<dbReference type="PANTHER" id="PTHR47642:SF8">
    <property type="entry name" value="ATP-DEPENDENT DNA HELICASE"/>
    <property type="match status" value="1"/>
</dbReference>
<keyword evidence="1" id="KW-0233">DNA recombination</keyword>
<dbReference type="EC" id="5.6.2.3" evidence="1"/>
<keyword evidence="1 3" id="KW-0347">Helicase</keyword>
<dbReference type="GO" id="GO:0000723">
    <property type="term" value="P:telomere maintenance"/>
    <property type="evidence" value="ECO:0007669"/>
    <property type="project" value="InterPro"/>
</dbReference>
<sequence length="405" mass="45822">MLFTSWRNEITDLLGNCTSYQQHYLQVKNTIDEQMKCHAMCSEDLDAIQDQLNNVEDDDENYDLIAPGTQNIERQDEDEGAQDLHPEFNENYDLSGDFGIPSAGSNTDGGAGVGKSHLTKCLYQAALKYYNTRAGDDFHQVKILMLAPTGKAAYNIKGNTIHSALSIPACQSLKNYKHLDSSRLNNLRCQLGGLKLIFLDEISMVGSTMFNVQINNRLKDIKGSKEDFGGVSMVVIGDLFQLEPVMDRYIFKNLDNSEYAALAPNKWQDNFNMFELEEIMRQRESKVFAEILNRLREGKHTKDDILKLKERLIKENSIQDPMDVPHLFIQNQKVNEFNERVHNAATGEKFSIKAIDSVIGANSAQLRDKILSQIPDDPRKTKQIASNIQLSVGERTEVALIKCTY</sequence>
<dbReference type="GO" id="GO:0006310">
    <property type="term" value="P:DNA recombination"/>
    <property type="evidence" value="ECO:0007669"/>
    <property type="project" value="UniProtKB-KW"/>
</dbReference>
<dbReference type="EMBL" id="CACRXK020001356">
    <property type="protein sequence ID" value="CAB3988639.1"/>
    <property type="molecule type" value="Genomic_DNA"/>
</dbReference>
<dbReference type="GO" id="GO:0005524">
    <property type="term" value="F:ATP binding"/>
    <property type="evidence" value="ECO:0007669"/>
    <property type="project" value="UniProtKB-KW"/>
</dbReference>